<dbReference type="Proteomes" id="UP000095743">
    <property type="component" value="Chromosome"/>
</dbReference>
<sequence length="353" mass="38286">MAKVLMKGNEAIGAAAIKAGCRYFFGYPITPQNELPEYMSREMQKVGGCFVQAESEVSAINMVYGAAGTGARVMTSSSSPGIALKQEGISYIAGAELPCVIVNISRGGPGLGGIQPSQADYFQSTRGGGNGDYRLLVYAPATLQEAVDLTMEAFEAADYYRNPVMVIGDGMIGQMMEPIEFREAAKRELPPKDWATTGTKGARKPNIINSLALDPAELEKHNFHLQKKYAEMEKNEVRYEMYNMENPEVVMVAYGTTARIVKNAIAMLKEAGINAGLIRPITLWPFPIRAFDEIPSTAKALLSVEMSMGQMIDDVKIANNGRLPVHFYGRAGGMIPTPDAVVEKVKEILGGVK</sequence>
<feature type="domain" description="Pyruvate flavodoxin/ferredoxin oxidoreductase pyrimidine binding" evidence="2">
    <location>
        <begin position="15"/>
        <end position="241"/>
    </location>
</feature>
<dbReference type="Pfam" id="PF01855">
    <property type="entry name" value="POR_N"/>
    <property type="match status" value="1"/>
</dbReference>
<dbReference type="OrthoDB" id="9794954at2"/>
<dbReference type="SUPFAM" id="SSF52922">
    <property type="entry name" value="TK C-terminal domain-like"/>
    <property type="match status" value="1"/>
</dbReference>
<evidence type="ECO:0000313" key="4">
    <source>
        <dbReference type="EMBL" id="AOT71399.1"/>
    </source>
</evidence>
<keyword evidence="5" id="KW-1185">Reference proteome</keyword>
<proteinExistence type="predicted"/>
<reference evidence="4 5" key="1">
    <citation type="submission" date="2016-09" db="EMBL/GenBank/DDBJ databases">
        <title>Genomic analysis reveals versatility of anaerobic energy metabolism of Geosporobacter ferrireducens IRF9 of phylum Firmicutes.</title>
        <authorList>
            <person name="Kim S.-J."/>
        </authorList>
    </citation>
    <scope>NUCLEOTIDE SEQUENCE [LARGE SCALE GENOMIC DNA]</scope>
    <source>
        <strain evidence="4 5">IRF9</strain>
    </source>
</reference>
<dbReference type="SUPFAM" id="SSF52518">
    <property type="entry name" value="Thiamin diphosphate-binding fold (THDP-binding)"/>
    <property type="match status" value="1"/>
</dbReference>
<organism evidence="4 5">
    <name type="scientific">Geosporobacter ferrireducens</name>
    <dbReference type="NCBI Taxonomy" id="1424294"/>
    <lineage>
        <taxon>Bacteria</taxon>
        <taxon>Bacillati</taxon>
        <taxon>Bacillota</taxon>
        <taxon>Clostridia</taxon>
        <taxon>Peptostreptococcales</taxon>
        <taxon>Thermotaleaceae</taxon>
        <taxon>Geosporobacter</taxon>
    </lineage>
</organism>
<dbReference type="InterPro" id="IPR029061">
    <property type="entry name" value="THDP-binding"/>
</dbReference>
<accession>A0A1D8GKG6</accession>
<evidence type="ECO:0000313" key="5">
    <source>
        <dbReference type="Proteomes" id="UP000095743"/>
    </source>
</evidence>
<dbReference type="PANTHER" id="PTHR43088">
    <property type="entry name" value="SUBUNIT OF PYRUVATE:FLAVODOXIN OXIDOREDUCTASE-RELATED"/>
    <property type="match status" value="1"/>
</dbReference>
<dbReference type="NCBIfam" id="NF005507">
    <property type="entry name" value="PRK07119.1"/>
    <property type="match status" value="1"/>
</dbReference>
<evidence type="ECO:0000256" key="1">
    <source>
        <dbReference type="ARBA" id="ARBA00023002"/>
    </source>
</evidence>
<dbReference type="Gene3D" id="3.40.50.970">
    <property type="match status" value="1"/>
</dbReference>
<dbReference type="InterPro" id="IPR033412">
    <property type="entry name" value="PFOR_II"/>
</dbReference>
<feature type="domain" description="Pyruvate:ferredoxin oxidoreductase core" evidence="3">
    <location>
        <begin position="248"/>
        <end position="340"/>
    </location>
</feature>
<gene>
    <name evidence="4" type="ORF">Gferi_18830</name>
</gene>
<dbReference type="RefSeq" id="WP_069979188.1">
    <property type="nucleotide sequence ID" value="NZ_CP017269.1"/>
</dbReference>
<dbReference type="AlphaFoldDB" id="A0A1D8GKG6"/>
<name>A0A1D8GKG6_9FIRM</name>
<dbReference type="GO" id="GO:0016491">
    <property type="term" value="F:oxidoreductase activity"/>
    <property type="evidence" value="ECO:0007669"/>
    <property type="project" value="UniProtKB-KW"/>
</dbReference>
<dbReference type="KEGG" id="gfe:Gferi_18830"/>
<dbReference type="Pfam" id="PF17147">
    <property type="entry name" value="PFOR_II"/>
    <property type="match status" value="1"/>
</dbReference>
<evidence type="ECO:0000259" key="2">
    <source>
        <dbReference type="Pfam" id="PF01855"/>
    </source>
</evidence>
<dbReference type="PANTHER" id="PTHR43088:SF1">
    <property type="entry name" value="SUBUNIT OF PYRUVATE:FLAVODOXIN OXIDOREDUCTASE"/>
    <property type="match status" value="1"/>
</dbReference>
<dbReference type="CDD" id="cd07034">
    <property type="entry name" value="TPP_PYR_PFOR_IOR-alpha_like"/>
    <property type="match status" value="1"/>
</dbReference>
<dbReference type="Gene3D" id="3.40.50.920">
    <property type="match status" value="1"/>
</dbReference>
<dbReference type="EMBL" id="CP017269">
    <property type="protein sequence ID" value="AOT71399.1"/>
    <property type="molecule type" value="Genomic_DNA"/>
</dbReference>
<dbReference type="InterPro" id="IPR009014">
    <property type="entry name" value="Transketo_C/PFOR_II"/>
</dbReference>
<dbReference type="InterPro" id="IPR002880">
    <property type="entry name" value="Pyrv_Fd/Flavodoxin_OxRdtase_N"/>
</dbReference>
<dbReference type="InterPro" id="IPR052368">
    <property type="entry name" value="2-oxoacid_oxidoreductase"/>
</dbReference>
<evidence type="ECO:0000259" key="3">
    <source>
        <dbReference type="Pfam" id="PF17147"/>
    </source>
</evidence>
<dbReference type="STRING" id="1424294.Gferi_18830"/>
<protein>
    <submittedName>
        <fullName evidence="4">3-methyl-2-oxobutanoate dehydrogenase subunit VorB</fullName>
    </submittedName>
</protein>
<keyword evidence="1" id="KW-0560">Oxidoreductase</keyword>